<feature type="transmembrane region" description="Helical" evidence="4">
    <location>
        <begin position="326"/>
        <end position="346"/>
    </location>
</feature>
<keyword evidence="3 4" id="KW-0472">Membrane</keyword>
<sequence length="420" mass="46001" precursor="true">MNMERFSYSKIFLLGFGFFGISVLWPLYNAYVPIFLKDFALSSFVIGAIMTIDNIFAIFMLPYIGTLSDQTRTKLGRRKPYILGGAPIAAIFFMLIPMARSIGSLPLMMLVIIIMNFAMALFRSPVIALMPDITPSRFRSQANGIINFMGGLGALLAYFAGKPLYDANYAYPFFVGALMMLGANILIVFFIKEPEEYTVKSKVNLSVFETVKKGNQELLSNLKDTFKSKERSLLFMLLSILFWFIGFNALETFFTSYAKFYLGISESTGALVLGVFSLTFMLAAIPAGLVGSKLGRKRTILLGLSVLITCLLIVVVVAGLSAGKNVLTQLFVLFAISGAGWALVNVNSLPMVVDMTTQEKVGGYTGLYYFFSMAANIFAPPLAGVFIDTAGYASLIPFSIGFVILSAITMSFVKKGEAVK</sequence>
<dbReference type="EMBL" id="CP002351">
    <property type="protein sequence ID" value="AEH51181.1"/>
    <property type="molecule type" value="Genomic_DNA"/>
</dbReference>
<feature type="transmembrane region" description="Helical" evidence="4">
    <location>
        <begin position="40"/>
        <end position="61"/>
    </location>
</feature>
<dbReference type="Gene3D" id="1.20.1250.20">
    <property type="entry name" value="MFS general substrate transporter like domains"/>
    <property type="match status" value="2"/>
</dbReference>
<dbReference type="PANTHER" id="PTHR23528">
    <property type="match status" value="1"/>
</dbReference>
<dbReference type="KEGG" id="tta:Theth_1101"/>
<dbReference type="Proteomes" id="UP000006804">
    <property type="component" value="Chromosome"/>
</dbReference>
<reference evidence="6 7" key="1">
    <citation type="submission" date="2010-11" db="EMBL/GenBank/DDBJ databases">
        <title>The complete genome of Thermotoga thermarum DSM 5069.</title>
        <authorList>
            <consortium name="US DOE Joint Genome Institute (JGI-PGF)"/>
            <person name="Lucas S."/>
            <person name="Copeland A."/>
            <person name="Lapidus A."/>
            <person name="Bruce D."/>
            <person name="Goodwin L."/>
            <person name="Pitluck S."/>
            <person name="Kyrpides N."/>
            <person name="Mavromatis K."/>
            <person name="Ivanova N."/>
            <person name="Zeytun A."/>
            <person name="Brettin T."/>
            <person name="Detter J.C."/>
            <person name="Tapia R."/>
            <person name="Han C."/>
            <person name="Land M."/>
            <person name="Hauser L."/>
            <person name="Markowitz V."/>
            <person name="Cheng J.-F."/>
            <person name="Hugenholtz P."/>
            <person name="Woyke T."/>
            <person name="Wu D."/>
            <person name="Spring S."/>
            <person name="Schroeder M."/>
            <person name="Brambilla E."/>
            <person name="Klenk H.-P."/>
            <person name="Eisen J.A."/>
        </authorList>
    </citation>
    <scope>NUCLEOTIDE SEQUENCE [LARGE SCALE GENOMIC DNA]</scope>
    <source>
        <strain evidence="6 7">DSM 5069</strain>
    </source>
</reference>
<dbReference type="PROSITE" id="PS50850">
    <property type="entry name" value="MFS"/>
    <property type="match status" value="1"/>
</dbReference>
<feature type="transmembrane region" description="Helical" evidence="4">
    <location>
        <begin position="81"/>
        <end position="99"/>
    </location>
</feature>
<evidence type="ECO:0000256" key="2">
    <source>
        <dbReference type="ARBA" id="ARBA00022989"/>
    </source>
</evidence>
<feature type="transmembrane region" description="Helical" evidence="4">
    <location>
        <begin position="173"/>
        <end position="191"/>
    </location>
</feature>
<evidence type="ECO:0000259" key="5">
    <source>
        <dbReference type="PROSITE" id="PS50850"/>
    </source>
</evidence>
<dbReference type="Pfam" id="PF13347">
    <property type="entry name" value="MFS_2"/>
    <property type="match status" value="1"/>
</dbReference>
<feature type="transmembrane region" description="Helical" evidence="4">
    <location>
        <begin position="270"/>
        <end position="289"/>
    </location>
</feature>
<dbReference type="AlphaFoldDB" id="F7YTG7"/>
<gene>
    <name evidence="6" type="ORF">Theth_1101</name>
</gene>
<evidence type="ECO:0000256" key="3">
    <source>
        <dbReference type="ARBA" id="ARBA00023136"/>
    </source>
</evidence>
<feature type="transmembrane region" description="Helical" evidence="4">
    <location>
        <begin position="301"/>
        <end position="320"/>
    </location>
</feature>
<feature type="transmembrane region" description="Helical" evidence="4">
    <location>
        <begin position="233"/>
        <end position="250"/>
    </location>
</feature>
<dbReference type="InterPro" id="IPR020846">
    <property type="entry name" value="MFS_dom"/>
</dbReference>
<organism evidence="6 7">
    <name type="scientific">Pseudothermotoga thermarum DSM 5069</name>
    <dbReference type="NCBI Taxonomy" id="688269"/>
    <lineage>
        <taxon>Bacteria</taxon>
        <taxon>Thermotogati</taxon>
        <taxon>Thermotogota</taxon>
        <taxon>Thermotogae</taxon>
        <taxon>Thermotogales</taxon>
        <taxon>Thermotogaceae</taxon>
        <taxon>Pseudothermotoga</taxon>
    </lineage>
</organism>
<feature type="domain" description="Major facilitator superfamily (MFS) profile" evidence="5">
    <location>
        <begin position="10"/>
        <end position="417"/>
    </location>
</feature>
<keyword evidence="1 4" id="KW-0812">Transmembrane</keyword>
<feature type="transmembrane region" description="Helical" evidence="4">
    <location>
        <begin position="142"/>
        <end position="161"/>
    </location>
</feature>
<evidence type="ECO:0000256" key="1">
    <source>
        <dbReference type="ARBA" id="ARBA00022692"/>
    </source>
</evidence>
<keyword evidence="7" id="KW-1185">Reference proteome</keyword>
<dbReference type="PANTHER" id="PTHR23528:SF1">
    <property type="entry name" value="MAJOR FACILITATOR SUPERFAMILY (MFS) PROFILE DOMAIN-CONTAINING PROTEIN"/>
    <property type="match status" value="1"/>
</dbReference>
<dbReference type="CDD" id="cd17313">
    <property type="entry name" value="MFS_SLC45_SUC"/>
    <property type="match status" value="1"/>
</dbReference>
<dbReference type="GO" id="GO:0022857">
    <property type="term" value="F:transmembrane transporter activity"/>
    <property type="evidence" value="ECO:0007669"/>
    <property type="project" value="InterPro"/>
</dbReference>
<dbReference type="eggNOG" id="COG2211">
    <property type="taxonomic scope" value="Bacteria"/>
</dbReference>
<dbReference type="HOGENOM" id="CLU_038661_0_0_0"/>
<evidence type="ECO:0000313" key="7">
    <source>
        <dbReference type="Proteomes" id="UP000006804"/>
    </source>
</evidence>
<dbReference type="STRING" id="688269.Theth_1101"/>
<dbReference type="SUPFAM" id="SSF103473">
    <property type="entry name" value="MFS general substrate transporter"/>
    <property type="match status" value="1"/>
</dbReference>
<dbReference type="PATRIC" id="fig|688269.3.peg.1129"/>
<feature type="transmembrane region" description="Helical" evidence="4">
    <location>
        <begin position="105"/>
        <end position="122"/>
    </location>
</feature>
<feature type="transmembrane region" description="Helical" evidence="4">
    <location>
        <begin position="393"/>
        <end position="413"/>
    </location>
</feature>
<keyword evidence="2 4" id="KW-1133">Transmembrane helix</keyword>
<evidence type="ECO:0000313" key="6">
    <source>
        <dbReference type="EMBL" id="AEH51181.1"/>
    </source>
</evidence>
<protein>
    <submittedName>
        <fullName evidence="6">Major facilitator superfamily MFS_1</fullName>
    </submittedName>
</protein>
<dbReference type="InterPro" id="IPR036259">
    <property type="entry name" value="MFS_trans_sf"/>
</dbReference>
<name>F7YTG7_9THEM</name>
<proteinExistence type="predicted"/>
<feature type="transmembrane region" description="Helical" evidence="4">
    <location>
        <begin position="12"/>
        <end position="28"/>
    </location>
</feature>
<feature type="transmembrane region" description="Helical" evidence="4">
    <location>
        <begin position="367"/>
        <end position="387"/>
    </location>
</feature>
<accession>F7YTG7</accession>
<evidence type="ECO:0000256" key="4">
    <source>
        <dbReference type="SAM" id="Phobius"/>
    </source>
</evidence>